<accession>A0ACC7NZ21</accession>
<organism evidence="1 2">
    <name type="scientific">Paenibacillus mesotrionivorans</name>
    <dbReference type="NCBI Taxonomy" id="3160968"/>
    <lineage>
        <taxon>Bacteria</taxon>
        <taxon>Bacillati</taxon>
        <taxon>Bacillota</taxon>
        <taxon>Bacilli</taxon>
        <taxon>Bacillales</taxon>
        <taxon>Paenibacillaceae</taxon>
        <taxon>Paenibacillus</taxon>
    </lineage>
</organism>
<name>A0ACC7NZ21_9BACL</name>
<protein>
    <submittedName>
        <fullName evidence="1">DinB family protein</fullName>
    </submittedName>
</protein>
<evidence type="ECO:0000313" key="2">
    <source>
        <dbReference type="Proteomes" id="UP001631969"/>
    </source>
</evidence>
<sequence>MVSYKSILIDQITACYNDKSWFLPLKEILAELTAEQAAAENECKQSIWKIVNHLHFWNEKWLKRFKLERIEIVNLDNEETFYLNPHGINEYEWGETLIKLEAVYESWIKVLQDCEDSKLITTIPTYFNAPWWGVVSNLCTHNAYHIGQIMLLKKQMLDK</sequence>
<evidence type="ECO:0000313" key="1">
    <source>
        <dbReference type="EMBL" id="MFM9329321.1"/>
    </source>
</evidence>
<gene>
    <name evidence="1" type="ORF">ACI1P1_13585</name>
</gene>
<proteinExistence type="predicted"/>
<reference evidence="1" key="1">
    <citation type="submission" date="2024-12" db="EMBL/GenBank/DDBJ databases">
        <authorList>
            <person name="Wu N."/>
        </authorList>
    </citation>
    <scope>NUCLEOTIDE SEQUENCE</scope>
    <source>
        <strain evidence="1">P15</strain>
    </source>
</reference>
<keyword evidence="2" id="KW-1185">Reference proteome</keyword>
<dbReference type="EMBL" id="JBJURJ010000008">
    <property type="protein sequence ID" value="MFM9329321.1"/>
    <property type="molecule type" value="Genomic_DNA"/>
</dbReference>
<dbReference type="Proteomes" id="UP001631969">
    <property type="component" value="Unassembled WGS sequence"/>
</dbReference>
<comment type="caution">
    <text evidence="1">The sequence shown here is derived from an EMBL/GenBank/DDBJ whole genome shotgun (WGS) entry which is preliminary data.</text>
</comment>